<dbReference type="AlphaFoldDB" id="A0A1C3UM04"/>
<evidence type="ECO:0000313" key="2">
    <source>
        <dbReference type="Proteomes" id="UP000186228"/>
    </source>
</evidence>
<dbReference type="OrthoDB" id="8367710at2"/>
<name>A0A1C3UM04_9HYPH</name>
<keyword evidence="2" id="KW-1185">Reference proteome</keyword>
<accession>A0A1C3UM04</accession>
<reference evidence="2" key="1">
    <citation type="submission" date="2016-08" db="EMBL/GenBank/DDBJ databases">
        <authorList>
            <person name="Varghese N."/>
            <person name="Submissions Spin"/>
        </authorList>
    </citation>
    <scope>NUCLEOTIDE SEQUENCE [LARGE SCALE GENOMIC DNA]</scope>
    <source>
        <strain evidence="2">CCBAU 57015</strain>
    </source>
</reference>
<dbReference type="InterPro" id="IPR038258">
    <property type="entry name" value="Gp4_sf"/>
</dbReference>
<dbReference type="RefSeq" id="WP_075852415.1">
    <property type="nucleotide sequence ID" value="NZ_FMAC01000002.1"/>
</dbReference>
<sequence>MKTRQDLILATLKLLQADGGVGQNPPPENVEDIDGIIDGKLAELSQREIYGANDPQEFEDEIIEPLSTILANSVAPSYGQPRNDASKQAAENVLRQLKPSTYVRGSVLPVEYF</sequence>
<dbReference type="STRING" id="52131.GA0061100_102617"/>
<dbReference type="Proteomes" id="UP000186228">
    <property type="component" value="Unassembled WGS sequence"/>
</dbReference>
<protein>
    <submittedName>
        <fullName evidence="1">Uncharacterized protein</fullName>
    </submittedName>
</protein>
<evidence type="ECO:0000313" key="1">
    <source>
        <dbReference type="EMBL" id="SCB16505.1"/>
    </source>
</evidence>
<proteinExistence type="predicted"/>
<organism evidence="1 2">
    <name type="scientific">Rhizobium hainanense</name>
    <dbReference type="NCBI Taxonomy" id="52131"/>
    <lineage>
        <taxon>Bacteria</taxon>
        <taxon>Pseudomonadati</taxon>
        <taxon>Pseudomonadota</taxon>
        <taxon>Alphaproteobacteria</taxon>
        <taxon>Hyphomicrobiales</taxon>
        <taxon>Rhizobiaceae</taxon>
        <taxon>Rhizobium/Agrobacterium group</taxon>
        <taxon>Rhizobium</taxon>
    </lineage>
</organism>
<gene>
    <name evidence="1" type="ORF">GA0061100_102617</name>
</gene>
<dbReference type="Gene3D" id="1.10.3230.20">
    <property type="entry name" value="P22 tail accessory factor (Gp4)"/>
    <property type="match status" value="1"/>
</dbReference>
<dbReference type="EMBL" id="FMAC01000002">
    <property type="protein sequence ID" value="SCB16505.1"/>
    <property type="molecule type" value="Genomic_DNA"/>
</dbReference>